<organism evidence="1">
    <name type="scientific">Arundo donax</name>
    <name type="common">Giant reed</name>
    <name type="synonym">Donax arundinaceus</name>
    <dbReference type="NCBI Taxonomy" id="35708"/>
    <lineage>
        <taxon>Eukaryota</taxon>
        <taxon>Viridiplantae</taxon>
        <taxon>Streptophyta</taxon>
        <taxon>Embryophyta</taxon>
        <taxon>Tracheophyta</taxon>
        <taxon>Spermatophyta</taxon>
        <taxon>Magnoliopsida</taxon>
        <taxon>Liliopsida</taxon>
        <taxon>Poales</taxon>
        <taxon>Poaceae</taxon>
        <taxon>PACMAD clade</taxon>
        <taxon>Arundinoideae</taxon>
        <taxon>Arundineae</taxon>
        <taxon>Arundo</taxon>
    </lineage>
</organism>
<reference evidence="1" key="2">
    <citation type="journal article" date="2015" name="Data Brief">
        <title>Shoot transcriptome of the giant reed, Arundo donax.</title>
        <authorList>
            <person name="Barrero R.A."/>
            <person name="Guerrero F.D."/>
            <person name="Moolhuijzen P."/>
            <person name="Goolsby J.A."/>
            <person name="Tidwell J."/>
            <person name="Bellgard S.E."/>
            <person name="Bellgard M.I."/>
        </authorList>
    </citation>
    <scope>NUCLEOTIDE SEQUENCE</scope>
    <source>
        <tissue evidence="1">Shoot tissue taken approximately 20 cm above the soil surface</tissue>
    </source>
</reference>
<protein>
    <submittedName>
        <fullName evidence="1">Uncharacterized protein</fullName>
    </submittedName>
</protein>
<proteinExistence type="predicted"/>
<name>A0A0A9G2R2_ARUDO</name>
<dbReference type="EMBL" id="GBRH01180142">
    <property type="protein sequence ID" value="JAE17754.1"/>
    <property type="molecule type" value="Transcribed_RNA"/>
</dbReference>
<sequence>MMGMVTAPSCEMMAGEQQYAARDRSPFAWTCTRAATATAATATGGCECPPRVRVETACVHADAGWHITHACVRPRWRALGGVRVVQKTMPAAPARRPADVSVRPPACSCVAVRF</sequence>
<dbReference type="AlphaFoldDB" id="A0A0A9G2R2"/>
<reference evidence="1" key="1">
    <citation type="submission" date="2014-09" db="EMBL/GenBank/DDBJ databases">
        <authorList>
            <person name="Magalhaes I.L.F."/>
            <person name="Oliveira U."/>
            <person name="Santos F.R."/>
            <person name="Vidigal T.H.D.A."/>
            <person name="Brescovit A.D."/>
            <person name="Santos A.J."/>
        </authorList>
    </citation>
    <scope>NUCLEOTIDE SEQUENCE</scope>
    <source>
        <tissue evidence="1">Shoot tissue taken approximately 20 cm above the soil surface</tissue>
    </source>
</reference>
<accession>A0A0A9G2R2</accession>
<evidence type="ECO:0000313" key="1">
    <source>
        <dbReference type="EMBL" id="JAE17754.1"/>
    </source>
</evidence>